<dbReference type="Pfam" id="PF13387">
    <property type="entry name" value="Lnb_N"/>
    <property type="match status" value="1"/>
</dbReference>
<evidence type="ECO:0000256" key="1">
    <source>
        <dbReference type="SAM" id="Phobius"/>
    </source>
</evidence>
<keyword evidence="1" id="KW-1133">Transmembrane helix</keyword>
<dbReference type="KEGG" id="kro:BVG79_00589"/>
<organism evidence="3 4">
    <name type="scientific">Ketogulonicigenium robustum</name>
    <dbReference type="NCBI Taxonomy" id="92947"/>
    <lineage>
        <taxon>Bacteria</taxon>
        <taxon>Pseudomonadati</taxon>
        <taxon>Pseudomonadota</taxon>
        <taxon>Alphaproteobacteria</taxon>
        <taxon>Rhodobacterales</taxon>
        <taxon>Roseobacteraceae</taxon>
        <taxon>Ketogulonicigenium</taxon>
    </lineage>
</organism>
<evidence type="ECO:0000313" key="4">
    <source>
        <dbReference type="Proteomes" id="UP000242447"/>
    </source>
</evidence>
<accession>A0A1W6NXM8</accession>
<dbReference type="AlphaFoldDB" id="A0A1W6NXM8"/>
<feature type="transmembrane region" description="Helical" evidence="1">
    <location>
        <begin position="33"/>
        <end position="51"/>
    </location>
</feature>
<proteinExistence type="predicted"/>
<evidence type="ECO:0000313" key="3">
    <source>
        <dbReference type="EMBL" id="ARO13941.1"/>
    </source>
</evidence>
<dbReference type="InterPro" id="IPR025178">
    <property type="entry name" value="Lnb_N"/>
</dbReference>
<feature type="transmembrane region" description="Helical" evidence="1">
    <location>
        <begin position="7"/>
        <end position="27"/>
    </location>
</feature>
<dbReference type="Proteomes" id="UP000242447">
    <property type="component" value="Chromosome"/>
</dbReference>
<keyword evidence="1" id="KW-0472">Membrane</keyword>
<feature type="transmembrane region" description="Helical" evidence="1">
    <location>
        <begin position="58"/>
        <end position="75"/>
    </location>
</feature>
<dbReference type="STRING" id="92947.BVG79_00589"/>
<name>A0A1W6NXM8_9RHOB</name>
<sequence>MCNKMRTGVFFAVLITLAIWAGGTIWFQLSGGLQIGAFTVAAAMACTCIVLRKRRLGWIALGTSIGVFALWWVSITPSNDKVWAPEVSRGVTATQTGAIVTLHNVRDFDWQTITDFTPRWEDRTYDLDKITSIDLITSVWSSEAIAHTLLSFGFSDGQRVAFSAEIRKEAGESFSSLGGLFKQFELVLIAADEADIIYLRTNARREEVSLYPIVATPAEARALFEAFTHLGNQLETTPAFYHTIFGNCTTIIYQLVHQIDPTARFDWRILASGYVADFLHDIGRIALGDDYAHMRAAARLGADHPRAGFSQAIRASAP</sequence>
<keyword evidence="4" id="KW-1185">Reference proteome</keyword>
<feature type="domain" description="Lnb N-terminal periplasmic" evidence="2">
    <location>
        <begin position="117"/>
        <end position="272"/>
    </location>
</feature>
<keyword evidence="1" id="KW-0812">Transmembrane</keyword>
<reference evidence="3 4" key="1">
    <citation type="submission" date="2017-02" db="EMBL/GenBank/DDBJ databases">
        <title>Ketogulonicigenium robustum SPU B003 Genome sequencing and assembly.</title>
        <authorList>
            <person name="Li Y."/>
            <person name="Liu L."/>
            <person name="Wang C."/>
            <person name="Zhang M."/>
            <person name="Zhang T."/>
            <person name="Zhang Y."/>
        </authorList>
    </citation>
    <scope>NUCLEOTIDE SEQUENCE [LARGE SCALE GENOMIC DNA]</scope>
    <source>
        <strain evidence="3 4">SPU_B003</strain>
    </source>
</reference>
<dbReference type="EMBL" id="CP019937">
    <property type="protein sequence ID" value="ARO13941.1"/>
    <property type="molecule type" value="Genomic_DNA"/>
</dbReference>
<gene>
    <name evidence="3" type="ORF">BVG79_00589</name>
</gene>
<protein>
    <recommendedName>
        <fullName evidence="2">Lnb N-terminal periplasmic domain-containing protein</fullName>
    </recommendedName>
</protein>
<evidence type="ECO:0000259" key="2">
    <source>
        <dbReference type="Pfam" id="PF13387"/>
    </source>
</evidence>